<accession>A0A8S5NVS9</accession>
<organism evidence="1">
    <name type="scientific">Siphoviridae sp. ctQLz13</name>
    <dbReference type="NCBI Taxonomy" id="2825492"/>
    <lineage>
        <taxon>Viruses</taxon>
        <taxon>Duplodnaviria</taxon>
        <taxon>Heunggongvirae</taxon>
        <taxon>Uroviricota</taxon>
        <taxon>Caudoviricetes</taxon>
    </lineage>
</organism>
<dbReference type="EMBL" id="BK015262">
    <property type="protein sequence ID" value="DAD98468.1"/>
    <property type="molecule type" value="Genomic_DNA"/>
</dbReference>
<name>A0A8S5NVS9_9CAUD</name>
<sequence>MDLIYADEKRKDIGIIESCSFDLAYGESENNFECIVTRSNHCCEDDYIIYVENEEEYGGIIDEINVDTEKDEIKYCGRTWHGILDKKIICPDEGVDYETYAGDANEVLKEIIEKIGVGDLFKVNEEEADIYIDNYQMERYVSAYKGIRRMLKANGAKLKMHYKKGYVYLEAVSYCDFSTDEEFNTSQVDFSITKKYNTVNHLVCMGQGDLKDRKVIHLFADENGNVQPYTLIELPLQDSDYIVDCRNQILAQENEIAETLDYPSAEATKNYIMLDAKPTNWSDNCEEYFYLKSDLQEDGSEKTSYESVTKEKKDVYTLIESKPGNWTTNYDDYYMIDTEDGGYTTVKSVNAYILQTSKPSDWDKNFGDYYKKNEEGKYSGVSGVGKYILLTSKPSNWSSKYDEYYQKAVDGYGHTTGDYTGVSPRVEKTYVLQKTKPSNWDEYYSAYFYKFTDGVGKYEYRSISGIDKEKKKIQDKKPTDWAKNFKSYYMKDSHGKWKNVEGTGKGKKTAPKWCKNKYYTEESKTRVPSFKKQKVYREISTDYAPTWKNNTYYVKTEDNPPTWKSNTYYTKNEKVAPEWNSGRYYEKQEVQFAPEWKTGMYYRQVLDYYATLVEKGLEKMQEYYNADVLDIDLEETEQVYDVGDVVGAKDETTGIETIQEVTKKIVSMKNNNISITYEVGKYGS</sequence>
<proteinExistence type="predicted"/>
<evidence type="ECO:0000313" key="1">
    <source>
        <dbReference type="EMBL" id="DAD98468.1"/>
    </source>
</evidence>
<reference evidence="1" key="1">
    <citation type="journal article" date="2021" name="Proc. Natl. Acad. Sci. U.S.A.">
        <title>A Catalog of Tens of Thousands of Viruses from Human Metagenomes Reveals Hidden Associations with Chronic Diseases.</title>
        <authorList>
            <person name="Tisza M.J."/>
            <person name="Buck C.B."/>
        </authorList>
    </citation>
    <scope>NUCLEOTIDE SEQUENCE</scope>
    <source>
        <strain evidence="1">CtQLz13</strain>
    </source>
</reference>
<protein>
    <submittedName>
        <fullName evidence="1">Uncharacterized protein</fullName>
    </submittedName>
</protein>